<name>S9PDF0_CYSF2</name>
<evidence type="ECO:0000313" key="1">
    <source>
        <dbReference type="EMBL" id="EPX61076.1"/>
    </source>
</evidence>
<dbReference type="RefSeq" id="WP_002632684.1">
    <property type="nucleotide sequence ID" value="NZ_ANAH02000010.1"/>
</dbReference>
<organism evidence="1 2">
    <name type="scientific">Cystobacter fuscus (strain ATCC 25194 / DSM 2262 / NBRC 100088 / M29)</name>
    <dbReference type="NCBI Taxonomy" id="1242864"/>
    <lineage>
        <taxon>Bacteria</taxon>
        <taxon>Pseudomonadati</taxon>
        <taxon>Myxococcota</taxon>
        <taxon>Myxococcia</taxon>
        <taxon>Myxococcales</taxon>
        <taxon>Cystobacterineae</taxon>
        <taxon>Archangiaceae</taxon>
        <taxon>Cystobacter</taxon>
    </lineage>
</organism>
<dbReference type="PROSITE" id="PS51257">
    <property type="entry name" value="PROKAR_LIPOPROTEIN"/>
    <property type="match status" value="1"/>
</dbReference>
<sequence>MKKSGLALVSSLSLVGCAGQEDVADVETQAQLGTQTQSLGRAVAGDGKTTLLFINRCTTAVVFAGNGGMASG</sequence>
<dbReference type="EMBL" id="ANAH02000010">
    <property type="protein sequence ID" value="EPX61076.1"/>
    <property type="molecule type" value="Genomic_DNA"/>
</dbReference>
<keyword evidence="2" id="KW-1185">Reference proteome</keyword>
<dbReference type="AlphaFoldDB" id="S9PDF0"/>
<comment type="caution">
    <text evidence="1">The sequence shown here is derived from an EMBL/GenBank/DDBJ whole genome shotgun (WGS) entry which is preliminary data.</text>
</comment>
<dbReference type="Proteomes" id="UP000011682">
    <property type="component" value="Unassembled WGS sequence"/>
</dbReference>
<reference evidence="1" key="1">
    <citation type="submission" date="2013-05" db="EMBL/GenBank/DDBJ databases">
        <title>Genome assembly of Cystobacter fuscus DSM 2262.</title>
        <authorList>
            <person name="Sharma G."/>
            <person name="Khatri I."/>
            <person name="Kaur C."/>
            <person name="Mayilraj S."/>
            <person name="Subramanian S."/>
        </authorList>
    </citation>
    <scope>NUCLEOTIDE SEQUENCE [LARGE SCALE GENOMIC DNA]</scope>
    <source>
        <strain evidence="1">DSM 2262</strain>
    </source>
</reference>
<evidence type="ECO:0000313" key="2">
    <source>
        <dbReference type="Proteomes" id="UP000011682"/>
    </source>
</evidence>
<gene>
    <name evidence="1" type="ORF">D187_000859</name>
</gene>
<protein>
    <recommendedName>
        <fullName evidence="3">Lipoprotein</fullName>
    </recommendedName>
</protein>
<proteinExistence type="predicted"/>
<accession>S9PDF0</accession>
<evidence type="ECO:0008006" key="3">
    <source>
        <dbReference type="Google" id="ProtNLM"/>
    </source>
</evidence>